<keyword evidence="3" id="KW-1185">Reference proteome</keyword>
<sequence length="229" mass="26341">MYGRERKTPKSSTSRKQSTSQKISCKKFANLRIYKNSKQLTNPNQLEKKQSEEFIFQPRQLSEEVRNRYRGLGKLEWHCVHPDDDFEDYGINLKGHVTYISKINLGAFYDEREERKKIKIYKGFEPSKPNKGHWFCVYDNSSIPNSDHDPCNICLNLGHSAGSCSYLRYVTKHATIGPGGVRVCKCCRTIGGHTGDTNWIACVEYSVCLKCRNIAQHETGACQRSYEKL</sequence>
<evidence type="ECO:0000313" key="2">
    <source>
        <dbReference type="EMBL" id="PIA42082.1"/>
    </source>
</evidence>
<dbReference type="Proteomes" id="UP000230069">
    <property type="component" value="Unassembled WGS sequence"/>
</dbReference>
<name>A0A2G5DF32_AQUCA</name>
<gene>
    <name evidence="2" type="ORF">AQUCO_02100146v1</name>
</gene>
<protein>
    <submittedName>
        <fullName evidence="2">Uncharacterized protein</fullName>
    </submittedName>
</protein>
<dbReference type="AlphaFoldDB" id="A0A2G5DF32"/>
<organism evidence="2 3">
    <name type="scientific">Aquilegia coerulea</name>
    <name type="common">Rocky mountain columbine</name>
    <dbReference type="NCBI Taxonomy" id="218851"/>
    <lineage>
        <taxon>Eukaryota</taxon>
        <taxon>Viridiplantae</taxon>
        <taxon>Streptophyta</taxon>
        <taxon>Embryophyta</taxon>
        <taxon>Tracheophyta</taxon>
        <taxon>Spermatophyta</taxon>
        <taxon>Magnoliopsida</taxon>
        <taxon>Ranunculales</taxon>
        <taxon>Ranunculaceae</taxon>
        <taxon>Thalictroideae</taxon>
        <taxon>Aquilegia</taxon>
    </lineage>
</organism>
<dbReference type="InParanoid" id="A0A2G5DF32"/>
<feature type="compositionally biased region" description="Low complexity" evidence="1">
    <location>
        <begin position="10"/>
        <end position="23"/>
    </location>
</feature>
<proteinExistence type="predicted"/>
<dbReference type="EMBL" id="KZ305038">
    <property type="protein sequence ID" value="PIA42082.1"/>
    <property type="molecule type" value="Genomic_DNA"/>
</dbReference>
<reference evidence="2 3" key="1">
    <citation type="submission" date="2017-09" db="EMBL/GenBank/DDBJ databases">
        <title>WGS assembly of Aquilegia coerulea Goldsmith.</title>
        <authorList>
            <person name="Hodges S."/>
            <person name="Kramer E."/>
            <person name="Nordborg M."/>
            <person name="Tomkins J."/>
            <person name="Borevitz J."/>
            <person name="Derieg N."/>
            <person name="Yan J."/>
            <person name="Mihaltcheva S."/>
            <person name="Hayes R.D."/>
            <person name="Rokhsar D."/>
        </authorList>
    </citation>
    <scope>NUCLEOTIDE SEQUENCE [LARGE SCALE GENOMIC DNA]</scope>
    <source>
        <strain evidence="3">cv. Goldsmith</strain>
    </source>
</reference>
<feature type="region of interest" description="Disordered" evidence="1">
    <location>
        <begin position="1"/>
        <end position="23"/>
    </location>
</feature>
<evidence type="ECO:0000313" key="3">
    <source>
        <dbReference type="Proteomes" id="UP000230069"/>
    </source>
</evidence>
<evidence type="ECO:0000256" key="1">
    <source>
        <dbReference type="SAM" id="MobiDB-lite"/>
    </source>
</evidence>
<accession>A0A2G5DF32</accession>